<proteinExistence type="predicted"/>
<evidence type="ECO:0000313" key="2">
    <source>
        <dbReference type="EMBL" id="MPN39881.1"/>
    </source>
</evidence>
<reference evidence="2" key="1">
    <citation type="submission" date="2019-08" db="EMBL/GenBank/DDBJ databases">
        <authorList>
            <person name="Kucharzyk K."/>
            <person name="Murdoch R.W."/>
            <person name="Higgins S."/>
            <person name="Loffler F."/>
        </authorList>
    </citation>
    <scope>NUCLEOTIDE SEQUENCE</scope>
</reference>
<accession>A0A645HLH8</accession>
<protein>
    <submittedName>
        <fullName evidence="2">Uncharacterized protein</fullName>
    </submittedName>
</protein>
<dbReference type="EMBL" id="VSSQ01095968">
    <property type="protein sequence ID" value="MPN39881.1"/>
    <property type="molecule type" value="Genomic_DNA"/>
</dbReference>
<dbReference type="AlphaFoldDB" id="A0A645HLH8"/>
<evidence type="ECO:0000256" key="1">
    <source>
        <dbReference type="SAM" id="MobiDB-lite"/>
    </source>
</evidence>
<sequence>MKLDFSGVTEPMANNVAVNLTSQQGVVVDKLKANTVQINAAADDIWFNDAVVGERMELATNQATVLDARRHTSIADADILLNTESKSFDFSLIDKNMVGIENLVYKSSDITYNEGFNTLNIGIGTASYQMAKEQERQALAHEGFLVGEENGKNGQGIAARGYTQEELVDATRLFDEKSESEEKISADEEKESTKE</sequence>
<organism evidence="2">
    <name type="scientific">bioreactor metagenome</name>
    <dbReference type="NCBI Taxonomy" id="1076179"/>
    <lineage>
        <taxon>unclassified sequences</taxon>
        <taxon>metagenomes</taxon>
        <taxon>ecological metagenomes</taxon>
    </lineage>
</organism>
<feature type="compositionally biased region" description="Basic and acidic residues" evidence="1">
    <location>
        <begin position="172"/>
        <end position="195"/>
    </location>
</feature>
<feature type="region of interest" description="Disordered" evidence="1">
    <location>
        <begin position="171"/>
        <end position="195"/>
    </location>
</feature>
<comment type="caution">
    <text evidence="2">The sequence shown here is derived from an EMBL/GenBank/DDBJ whole genome shotgun (WGS) entry which is preliminary data.</text>
</comment>
<gene>
    <name evidence="2" type="ORF">SDC9_187415</name>
</gene>
<name>A0A645HLH8_9ZZZZ</name>